<dbReference type="GO" id="GO:0006228">
    <property type="term" value="P:UTP biosynthetic process"/>
    <property type="evidence" value="ECO:0007669"/>
    <property type="project" value="InterPro"/>
</dbReference>
<dbReference type="InterPro" id="IPR036850">
    <property type="entry name" value="NDK-like_dom_sf"/>
</dbReference>
<feature type="binding site" evidence="6">
    <location>
        <position position="142"/>
    </location>
    <ligand>
        <name>ATP</name>
        <dbReference type="ChEBI" id="CHEBI:30616"/>
    </ligand>
</feature>
<evidence type="ECO:0000313" key="9">
    <source>
        <dbReference type="EMBL" id="PIP41277.1"/>
    </source>
</evidence>
<evidence type="ECO:0000256" key="5">
    <source>
        <dbReference type="ARBA" id="ARBA00022777"/>
    </source>
</evidence>
<dbReference type="Proteomes" id="UP000231067">
    <property type="component" value="Unassembled WGS sequence"/>
</dbReference>
<feature type="domain" description="Nucleoside diphosphate kinase-like" evidence="8">
    <location>
        <begin position="22"/>
        <end position="168"/>
    </location>
</feature>
<name>A0A2H0A761_9BACT</name>
<evidence type="ECO:0000256" key="2">
    <source>
        <dbReference type="ARBA" id="ARBA00008142"/>
    </source>
</evidence>
<evidence type="ECO:0000256" key="3">
    <source>
        <dbReference type="ARBA" id="ARBA00012966"/>
    </source>
</evidence>
<evidence type="ECO:0000256" key="1">
    <source>
        <dbReference type="ARBA" id="ARBA00001946"/>
    </source>
</evidence>
<dbReference type="PANTHER" id="PTHR11349">
    <property type="entry name" value="NUCLEOSIDE DIPHOSPHATE KINASE"/>
    <property type="match status" value="1"/>
</dbReference>
<feature type="binding site" evidence="6">
    <location>
        <position position="117"/>
    </location>
    <ligand>
        <name>ATP</name>
        <dbReference type="ChEBI" id="CHEBI:30616"/>
    </ligand>
</feature>
<dbReference type="SUPFAM" id="SSF54919">
    <property type="entry name" value="Nucleoside diphosphate kinase, NDK"/>
    <property type="match status" value="1"/>
</dbReference>
<dbReference type="GO" id="GO:0004550">
    <property type="term" value="F:nucleoside diphosphate kinase activity"/>
    <property type="evidence" value="ECO:0007669"/>
    <property type="project" value="UniProtKB-EC"/>
</dbReference>
<dbReference type="InterPro" id="IPR001564">
    <property type="entry name" value="Nucleoside_diP_kinase"/>
</dbReference>
<dbReference type="Pfam" id="PF00334">
    <property type="entry name" value="NDK"/>
    <property type="match status" value="1"/>
</dbReference>
<dbReference type="PROSITE" id="PS51374">
    <property type="entry name" value="NDPK_LIKE"/>
    <property type="match status" value="1"/>
</dbReference>
<dbReference type="GO" id="GO:0006241">
    <property type="term" value="P:CTP biosynthetic process"/>
    <property type="evidence" value="ECO:0007669"/>
    <property type="project" value="InterPro"/>
</dbReference>
<evidence type="ECO:0000259" key="8">
    <source>
        <dbReference type="SMART" id="SM00562"/>
    </source>
</evidence>
<comment type="caution">
    <text evidence="9">The sequence shown here is derived from an EMBL/GenBank/DDBJ whole genome shotgun (WGS) entry which is preliminary data.</text>
</comment>
<dbReference type="SMART" id="SM00562">
    <property type="entry name" value="NDK"/>
    <property type="match status" value="1"/>
</dbReference>
<dbReference type="GO" id="GO:0006183">
    <property type="term" value="P:GTP biosynthetic process"/>
    <property type="evidence" value="ECO:0007669"/>
    <property type="project" value="InterPro"/>
</dbReference>
<keyword evidence="5 9" id="KW-0418">Kinase</keyword>
<gene>
    <name evidence="9" type="ORF">COX18_03835</name>
</gene>
<organism evidence="9 10">
    <name type="scientific">Candidatus Desantisbacteria bacterium CG23_combo_of_CG06-09_8_20_14_all_40_23</name>
    <dbReference type="NCBI Taxonomy" id="1974550"/>
    <lineage>
        <taxon>Bacteria</taxon>
        <taxon>Candidatus Desantisiibacteriota</taxon>
    </lineage>
</organism>
<dbReference type="CDD" id="cd04413">
    <property type="entry name" value="NDPk_I"/>
    <property type="match status" value="1"/>
</dbReference>
<dbReference type="AlphaFoldDB" id="A0A2H0A761"/>
<comment type="cofactor">
    <cofactor evidence="1">
        <name>Mg(2+)</name>
        <dbReference type="ChEBI" id="CHEBI:18420"/>
    </cofactor>
</comment>
<dbReference type="Gene3D" id="3.30.70.141">
    <property type="entry name" value="Nucleoside diphosphate kinase-like domain"/>
    <property type="match status" value="1"/>
</dbReference>
<protein>
    <recommendedName>
        <fullName evidence="3">nucleoside-diphosphate kinase</fullName>
        <ecNumber evidence="3">2.7.4.6</ecNumber>
    </recommendedName>
</protein>
<comment type="similarity">
    <text evidence="2 6 7">Belongs to the NDK family.</text>
</comment>
<dbReference type="EC" id="2.7.4.6" evidence="3"/>
<evidence type="ECO:0000313" key="10">
    <source>
        <dbReference type="Proteomes" id="UP000231067"/>
    </source>
</evidence>
<feature type="binding site" evidence="6">
    <location>
        <position position="111"/>
    </location>
    <ligand>
        <name>ATP</name>
        <dbReference type="ChEBI" id="CHEBI:30616"/>
    </ligand>
</feature>
<feature type="binding site" evidence="6">
    <location>
        <position position="128"/>
    </location>
    <ligand>
        <name>ATP</name>
        <dbReference type="ChEBI" id="CHEBI:30616"/>
    </ligand>
</feature>
<keyword evidence="4" id="KW-0808">Transferase</keyword>
<evidence type="ECO:0000256" key="6">
    <source>
        <dbReference type="PROSITE-ProRule" id="PRU00706"/>
    </source>
</evidence>
<feature type="binding site" evidence="6">
    <location>
        <position position="78"/>
    </location>
    <ligand>
        <name>ATP</name>
        <dbReference type="ChEBI" id="CHEBI:30616"/>
    </ligand>
</feature>
<feature type="active site" description="Pros-phosphohistidine intermediate" evidence="6">
    <location>
        <position position="145"/>
    </location>
</feature>
<feature type="binding site" evidence="6">
    <location>
        <position position="30"/>
    </location>
    <ligand>
        <name>ATP</name>
        <dbReference type="ChEBI" id="CHEBI:30616"/>
    </ligand>
</feature>
<dbReference type="EMBL" id="PCSH01000072">
    <property type="protein sequence ID" value="PIP41277.1"/>
    <property type="molecule type" value="Genomic_DNA"/>
</dbReference>
<accession>A0A2H0A761</accession>
<evidence type="ECO:0000256" key="7">
    <source>
        <dbReference type="RuleBase" id="RU004011"/>
    </source>
</evidence>
<reference evidence="9 10" key="1">
    <citation type="submission" date="2017-09" db="EMBL/GenBank/DDBJ databases">
        <title>Depth-based differentiation of microbial function through sediment-hosted aquifers and enrichment of novel symbionts in the deep terrestrial subsurface.</title>
        <authorList>
            <person name="Probst A.J."/>
            <person name="Ladd B."/>
            <person name="Jarett J.K."/>
            <person name="Geller-Mcgrath D.E."/>
            <person name="Sieber C.M."/>
            <person name="Emerson J.B."/>
            <person name="Anantharaman K."/>
            <person name="Thomas B.C."/>
            <person name="Malmstrom R."/>
            <person name="Stieglmeier M."/>
            <person name="Klingl A."/>
            <person name="Woyke T."/>
            <person name="Ryan C.M."/>
            <person name="Banfield J.F."/>
        </authorList>
    </citation>
    <scope>NUCLEOTIDE SEQUENCE [LARGE SCALE GENOMIC DNA]</scope>
    <source>
        <strain evidence="9">CG23_combo_of_CG06-09_8_20_14_all_40_23</strain>
    </source>
</reference>
<dbReference type="PRINTS" id="PR01243">
    <property type="entry name" value="NUCDPKINASE"/>
</dbReference>
<sequence length="190" mass="21829">MRVHSWLNNNTIIFQRRSPELIQQTLVLIKPDGLAKSLTGNILTKMAETRLEIVACKMVSVSKSLAQEHYKFLKDKPFFNELIEYLQGEFHSRKKVMAMVYRGEDAIGKVRQICGATNPEEADPVSIRGAYGRITTSGVYENVLHASSDEKEAEREIKLWFEPHEIIVDCYPTKVTREVFERVTWEVPSV</sequence>
<evidence type="ECO:0000256" key="4">
    <source>
        <dbReference type="ARBA" id="ARBA00022679"/>
    </source>
</evidence>
<dbReference type="InterPro" id="IPR034907">
    <property type="entry name" value="NDK-like_dom"/>
</dbReference>
<proteinExistence type="inferred from homology"/>